<keyword evidence="4" id="KW-1185">Reference proteome</keyword>
<dbReference type="NCBIfam" id="NF009466">
    <property type="entry name" value="PRK12826.1-2"/>
    <property type="match status" value="1"/>
</dbReference>
<evidence type="ECO:0000256" key="2">
    <source>
        <dbReference type="ARBA" id="ARBA00023002"/>
    </source>
</evidence>
<comment type="similarity">
    <text evidence="1">Belongs to the short-chain dehydrogenases/reductases (SDR) family.</text>
</comment>
<dbReference type="Pfam" id="PF13561">
    <property type="entry name" value="adh_short_C2"/>
    <property type="match status" value="1"/>
</dbReference>
<dbReference type="EC" id="1.1.1.100" evidence="3"/>
<evidence type="ECO:0000313" key="4">
    <source>
        <dbReference type="Proteomes" id="UP000603940"/>
    </source>
</evidence>
<dbReference type="InterPro" id="IPR036291">
    <property type="entry name" value="NAD(P)-bd_dom_sf"/>
</dbReference>
<dbReference type="InterPro" id="IPR020904">
    <property type="entry name" value="Sc_DH/Rdtase_CS"/>
</dbReference>
<dbReference type="PRINTS" id="PR00080">
    <property type="entry name" value="SDRFAMILY"/>
</dbReference>
<dbReference type="GO" id="GO:0004316">
    <property type="term" value="F:3-oxoacyl-[acyl-carrier-protein] reductase (NADPH) activity"/>
    <property type="evidence" value="ECO:0007669"/>
    <property type="project" value="UniProtKB-EC"/>
</dbReference>
<dbReference type="Gene3D" id="3.40.50.720">
    <property type="entry name" value="NAD(P)-binding Rossmann-like Domain"/>
    <property type="match status" value="1"/>
</dbReference>
<evidence type="ECO:0000313" key="3">
    <source>
        <dbReference type="EMBL" id="MBC9175696.1"/>
    </source>
</evidence>
<dbReference type="RefSeq" id="WP_187776865.1">
    <property type="nucleotide sequence ID" value="NZ_JACTUZ010000003.1"/>
</dbReference>
<dbReference type="PANTHER" id="PTHR42760">
    <property type="entry name" value="SHORT-CHAIN DEHYDROGENASES/REDUCTASES FAMILY MEMBER"/>
    <property type="match status" value="1"/>
</dbReference>
<dbReference type="PRINTS" id="PR00081">
    <property type="entry name" value="GDHRDH"/>
</dbReference>
<protein>
    <submittedName>
        <fullName evidence="3">3-oxoacyl-ACP reductase FabG</fullName>
        <ecNumber evidence="3">1.1.1.100</ecNumber>
    </submittedName>
</protein>
<accession>A0ABR7R1U6</accession>
<sequence>MSMQDLATRPSHAGRCVLVTGAGQGIGAAIAMAFGRRGAAVGVLDASSDRAEDVSRAIQGNGGRACAATADVADYAALSAAVDALQAELGVPFDTLVNNAGISPKHDGRAHEAWEMAPDEWNRVVAVNLSGCFNAIRLLTPAMRAAGHGSIVNMSSIAGRTYSMVVGAHYAATKAALIGLTKHLAGELGPYGIRVNAIAPGRIDTPLIRTVPDEVNQRQVAATPLRRLGKPEEVADLALYLASGEASFVTGQVVDVAGGMMMT</sequence>
<evidence type="ECO:0000256" key="1">
    <source>
        <dbReference type="ARBA" id="ARBA00006484"/>
    </source>
</evidence>
<comment type="caution">
    <text evidence="3">The sequence shown here is derived from an EMBL/GenBank/DDBJ whole genome shotgun (WGS) entry which is preliminary data.</text>
</comment>
<gene>
    <name evidence="3" type="primary">fabG</name>
    <name evidence="3" type="ORF">IBL25_01890</name>
</gene>
<dbReference type="NCBIfam" id="NF005559">
    <property type="entry name" value="PRK07231.1"/>
    <property type="match status" value="1"/>
</dbReference>
<keyword evidence="2 3" id="KW-0560">Oxidoreductase</keyword>
<dbReference type="PANTHER" id="PTHR42760:SF133">
    <property type="entry name" value="3-OXOACYL-[ACYL-CARRIER-PROTEIN] REDUCTASE"/>
    <property type="match status" value="1"/>
</dbReference>
<name>A0ABR7R1U6_9PROT</name>
<dbReference type="Proteomes" id="UP000603940">
    <property type="component" value="Unassembled WGS sequence"/>
</dbReference>
<dbReference type="InterPro" id="IPR002347">
    <property type="entry name" value="SDR_fam"/>
</dbReference>
<dbReference type="PROSITE" id="PS00061">
    <property type="entry name" value="ADH_SHORT"/>
    <property type="match status" value="1"/>
</dbReference>
<reference evidence="3 4" key="1">
    <citation type="journal article" date="2009" name="Int. J. Syst. Evol. Microbiol.">
        <title>Transfer of Teichococcus ludipueritiae and Muricoccus roseus to the genus Roseomonas, as Roseomonas ludipueritiae comb. nov. and Roseomonas rosea comb. nov., respectively, and emended description of the genus Roseomonas.</title>
        <authorList>
            <person name="Sanchez-Porro C."/>
            <person name="Gallego V."/>
            <person name="Busse H.J."/>
            <person name="Kampfer P."/>
            <person name="Ventosa A."/>
        </authorList>
    </citation>
    <scope>NUCLEOTIDE SEQUENCE [LARGE SCALE GENOMIC DNA]</scope>
    <source>
        <strain evidence="3 4">DSM 14915</strain>
    </source>
</reference>
<dbReference type="SUPFAM" id="SSF51735">
    <property type="entry name" value="NAD(P)-binding Rossmann-fold domains"/>
    <property type="match status" value="1"/>
</dbReference>
<proteinExistence type="inferred from homology"/>
<organism evidence="3 4">
    <name type="scientific">Pseudoroseomonas ludipueritiae</name>
    <dbReference type="NCBI Taxonomy" id="198093"/>
    <lineage>
        <taxon>Bacteria</taxon>
        <taxon>Pseudomonadati</taxon>
        <taxon>Pseudomonadota</taxon>
        <taxon>Alphaproteobacteria</taxon>
        <taxon>Acetobacterales</taxon>
        <taxon>Acetobacteraceae</taxon>
        <taxon>Pseudoroseomonas</taxon>
    </lineage>
</organism>
<dbReference type="EMBL" id="JACTUZ010000003">
    <property type="protein sequence ID" value="MBC9175696.1"/>
    <property type="molecule type" value="Genomic_DNA"/>
</dbReference>
<dbReference type="NCBIfam" id="NF004198">
    <property type="entry name" value="PRK05653.1-3"/>
    <property type="match status" value="1"/>
</dbReference>